<evidence type="ECO:0008006" key="4">
    <source>
        <dbReference type="Google" id="ProtNLM"/>
    </source>
</evidence>
<dbReference type="RefSeq" id="WP_281843337.1">
    <property type="nucleotide sequence ID" value="NZ_BROH01000011.1"/>
</dbReference>
<comment type="caution">
    <text evidence="2">The sequence shown here is derived from an EMBL/GenBank/DDBJ whole genome shotgun (WGS) entry which is preliminary data.</text>
</comment>
<feature type="transmembrane region" description="Helical" evidence="1">
    <location>
        <begin position="76"/>
        <end position="94"/>
    </location>
</feature>
<evidence type="ECO:0000313" key="2">
    <source>
        <dbReference type="EMBL" id="GKY89307.1"/>
    </source>
</evidence>
<accession>A0ABQ5LWE8</accession>
<dbReference type="EMBL" id="BROH01000011">
    <property type="protein sequence ID" value="GKY89307.1"/>
    <property type="molecule type" value="Genomic_DNA"/>
</dbReference>
<evidence type="ECO:0000256" key="1">
    <source>
        <dbReference type="SAM" id="Phobius"/>
    </source>
</evidence>
<feature type="transmembrane region" description="Helical" evidence="1">
    <location>
        <begin position="52"/>
        <end position="70"/>
    </location>
</feature>
<proteinExistence type="predicted"/>
<keyword evidence="3" id="KW-1185">Reference proteome</keyword>
<keyword evidence="1" id="KW-1133">Transmembrane helix</keyword>
<keyword evidence="1" id="KW-0472">Membrane</keyword>
<evidence type="ECO:0000313" key="3">
    <source>
        <dbReference type="Proteomes" id="UP001144205"/>
    </source>
</evidence>
<sequence length="179" mass="19576">MAEDIRNSDPRDGDLNAAHAALISECREQSRNTLYTSTSFFIWLRFLKKVRAALWVAAAISGAAAASTVLSKHQNMELVVAGLALLGVILPGAIKALQLDDAINAYAKRAGEFKNVEGALRRAANVWSNKPYDEFEKEARAALAQLDEARKGSLTPPEWCFKGAQRKIKSGDYEPDPSE</sequence>
<gene>
    <name evidence="2" type="ORF">STA1M1_31760</name>
</gene>
<name>A0ABQ5LWE8_9RHOB</name>
<reference evidence="2" key="1">
    <citation type="journal article" date="2023" name="Int. J. Syst. Evol. Microbiol.">
        <title>Sinisalibacter aestuarii sp. nov., isolated from estuarine sediment of the Arakawa River.</title>
        <authorList>
            <person name="Arafat S.T."/>
            <person name="Hirano S."/>
            <person name="Sato A."/>
            <person name="Takeuchi K."/>
            <person name="Yasuda T."/>
            <person name="Terahara T."/>
            <person name="Hamada M."/>
            <person name="Kobayashi T."/>
        </authorList>
    </citation>
    <scope>NUCLEOTIDE SEQUENCE</scope>
    <source>
        <strain evidence="2">B-399</strain>
    </source>
</reference>
<keyword evidence="1" id="KW-0812">Transmembrane</keyword>
<organism evidence="2 3">
    <name type="scientific">Sinisalibacter aestuarii</name>
    <dbReference type="NCBI Taxonomy" id="2949426"/>
    <lineage>
        <taxon>Bacteria</taxon>
        <taxon>Pseudomonadati</taxon>
        <taxon>Pseudomonadota</taxon>
        <taxon>Alphaproteobacteria</taxon>
        <taxon>Rhodobacterales</taxon>
        <taxon>Roseobacteraceae</taxon>
        <taxon>Sinisalibacter</taxon>
    </lineage>
</organism>
<dbReference type="Proteomes" id="UP001144205">
    <property type="component" value="Unassembled WGS sequence"/>
</dbReference>
<protein>
    <recommendedName>
        <fullName evidence="4">SMODS and SLOG-associating 2TM effector domain-containing protein</fullName>
    </recommendedName>
</protein>